<dbReference type="AlphaFoldDB" id="Q92ZE6"/>
<organism evidence="2 3">
    <name type="scientific">Rhizobium meliloti (strain 1021)</name>
    <name type="common">Ensifer meliloti</name>
    <name type="synonym">Sinorhizobium meliloti</name>
    <dbReference type="NCBI Taxonomy" id="266834"/>
    <lineage>
        <taxon>Bacteria</taxon>
        <taxon>Pseudomonadati</taxon>
        <taxon>Pseudomonadota</taxon>
        <taxon>Alphaproteobacteria</taxon>
        <taxon>Hyphomicrobiales</taxon>
        <taxon>Rhizobiaceae</taxon>
        <taxon>Sinorhizobium/Ensifer group</taxon>
        <taxon>Sinorhizobium</taxon>
    </lineage>
</organism>
<keyword evidence="2" id="KW-0614">Plasmid</keyword>
<evidence type="ECO:0000313" key="3">
    <source>
        <dbReference type="Proteomes" id="UP000001976"/>
    </source>
</evidence>
<reference evidence="3" key="2">
    <citation type="journal article" date="2001" name="Science">
        <title>The composite genome of the legume symbiont Sinorhizobium meliloti.</title>
        <authorList>
            <person name="Galibert F."/>
            <person name="Finan T.M."/>
            <person name="Long S.R."/>
            <person name="Puehler A."/>
            <person name="Abola P."/>
            <person name="Ampe F."/>
            <person name="Barloy-Hubler F."/>
            <person name="Barnett M.J."/>
            <person name="Becker A."/>
            <person name="Boistard P."/>
            <person name="Bothe G."/>
            <person name="Boutry M."/>
            <person name="Bowser L."/>
            <person name="Buhrmester J."/>
            <person name="Cadieu E."/>
            <person name="Capela D."/>
            <person name="Chain P."/>
            <person name="Cowie A."/>
            <person name="Davis R.W."/>
            <person name="Dreano S."/>
            <person name="Federspiel N.A."/>
            <person name="Fisher R.F."/>
            <person name="Gloux S."/>
            <person name="Godrie T."/>
            <person name="Goffeau A."/>
            <person name="Golding B."/>
            <person name="Gouzy J."/>
            <person name="Gurjal M."/>
            <person name="Hernandez-Lucas I."/>
            <person name="Hong A."/>
            <person name="Huizar L."/>
            <person name="Hyman R.W."/>
            <person name="Jones T."/>
            <person name="Kahn D."/>
            <person name="Kahn M.L."/>
            <person name="Kalman S."/>
            <person name="Keating D.H."/>
            <person name="Kiss E."/>
            <person name="Komp C."/>
            <person name="Lelaure V."/>
            <person name="Masuy D."/>
            <person name="Palm C."/>
            <person name="Peck M.C."/>
            <person name="Pohl T.M."/>
            <person name="Portetelle D."/>
            <person name="Purnelle B."/>
            <person name="Ramsperger U."/>
            <person name="Surzycki R."/>
            <person name="Thebault P."/>
            <person name="Vandenbol M."/>
            <person name="Vorhoelter F.J."/>
            <person name="Weidner S."/>
            <person name="Wells D.H."/>
            <person name="Wong K."/>
            <person name="Yeh K.-C."/>
            <person name="Batut J."/>
        </authorList>
    </citation>
    <scope>NUCLEOTIDE SEQUENCE [LARGE SCALE GENOMIC DNA]</scope>
    <source>
        <strain evidence="3">1021</strain>
        <plasmid evidence="3">Plasmid pSymA</plasmid>
    </source>
</reference>
<proteinExistence type="predicted"/>
<sequence>MDKSTVGDSSRPCIMYPEVKSWCRRGSRPVVHDARREPLPLVSTIGRKSPDCTSWRGRVVANDESRHSSWLAAMTAFHPLEKFSAHAAARIVGGVFQPRRRSRHKAAAASISERSSRRQPAPAR</sequence>
<dbReference type="Proteomes" id="UP000001976">
    <property type="component" value="Plasmid pSymA"/>
</dbReference>
<keyword evidence="3" id="KW-1185">Reference proteome</keyword>
<evidence type="ECO:0000313" key="2">
    <source>
        <dbReference type="EMBL" id="AAK65198.1"/>
    </source>
</evidence>
<geneLocation type="plasmid" evidence="2 3">
    <name>pSymA</name>
</geneLocation>
<name>Q92ZE6_RHIME</name>
<feature type="region of interest" description="Disordered" evidence="1">
    <location>
        <begin position="96"/>
        <end position="124"/>
    </location>
</feature>
<dbReference type="PIR" id="D95329">
    <property type="entry name" value="D95329"/>
</dbReference>
<reference evidence="2 3" key="1">
    <citation type="journal article" date="2001" name="Proc. Natl. Acad. Sci. U.S.A.">
        <title>Nucleotide sequence and predicted functions of the entire Sinorhizobium meliloti pSymA megaplasmid.</title>
        <authorList>
            <person name="Barnett M.J."/>
            <person name="Fisher R.F."/>
            <person name="Jones T."/>
            <person name="Komp C."/>
            <person name="Abola A.P."/>
            <person name="Barloy-Hubler F."/>
            <person name="Bowser L."/>
            <person name="Capela D."/>
            <person name="Galibert F."/>
            <person name="Gouzy J."/>
            <person name="Gurjal M."/>
            <person name="Hong A."/>
            <person name="Huizar L."/>
            <person name="Hyman R.W."/>
            <person name="Kahn D."/>
            <person name="Kahn M.L."/>
            <person name="Kalman S."/>
            <person name="Keating D.H."/>
            <person name="Palm C."/>
            <person name="Peck M.C."/>
            <person name="Surzycki R."/>
            <person name="Wells D.H."/>
            <person name="Yeh K.-C."/>
            <person name="Davis R.W."/>
            <person name="Federspiel N.A."/>
            <person name="Long S.R."/>
        </authorList>
    </citation>
    <scope>NUCLEOTIDE SEQUENCE [LARGE SCALE GENOMIC DNA]</scope>
    <source>
        <strain evidence="2 3">1021</strain>
        <plasmid evidence="3">Plasmid pSymA</plasmid>
    </source>
</reference>
<dbReference type="EMBL" id="AE006469">
    <property type="protein sequence ID" value="AAK65198.1"/>
    <property type="molecule type" value="Genomic_DNA"/>
</dbReference>
<dbReference type="HOGENOM" id="CLU_2002063_0_0_5"/>
<evidence type="ECO:0000256" key="1">
    <source>
        <dbReference type="SAM" id="MobiDB-lite"/>
    </source>
</evidence>
<dbReference type="EnsemblBacteria" id="AAK65198">
    <property type="protein sequence ID" value="AAK65198"/>
    <property type="gene ID" value="SMa1002"/>
</dbReference>
<gene>
    <name evidence="2" type="ORF">SMa1002</name>
</gene>
<protein>
    <submittedName>
        <fullName evidence="2">Uncharacterized protein</fullName>
    </submittedName>
</protein>
<dbReference type="KEGG" id="sme:SMa1002"/>
<accession>Q92ZE6</accession>